<dbReference type="InterPro" id="IPR044668">
    <property type="entry name" value="PuuD-like"/>
</dbReference>
<dbReference type="InterPro" id="IPR011697">
    <property type="entry name" value="Peptidase_C26"/>
</dbReference>
<name>A0ABW1NZH6_9PSEU</name>
<dbReference type="InterPro" id="IPR029062">
    <property type="entry name" value="Class_I_gatase-like"/>
</dbReference>
<proteinExistence type="predicted"/>
<comment type="caution">
    <text evidence="2">The sequence shown here is derived from an EMBL/GenBank/DDBJ whole genome shotgun (WGS) entry which is preliminary data.</text>
</comment>
<evidence type="ECO:0000313" key="2">
    <source>
        <dbReference type="EMBL" id="MFC6088759.1"/>
    </source>
</evidence>
<sequence>MASNGSRPLIGVSTYLERTTFGVWDVDAAVLHRDYLDAVVRAGGNPVLLPPVGTWDADGIGFLDGLVLSGGADVDPARYGRPRDPRTGPARPERDAAELDLAHAALKLDLPVLAVCRGMQVLNVALGGTLLQHVDGHNPAPGVFGHTGIAVAPGSVLASVVGPATTVHCHHHQALDTVGDGLRVVARAPDGTAEAVELRGSRFVLGVQSHPEADSEDDRLFAALVGAARDRAARELAALEKAAREKAAQERAALEKAVRDEVRDRPVRQRGAR</sequence>
<dbReference type="Pfam" id="PF07722">
    <property type="entry name" value="Peptidase_C26"/>
    <property type="match status" value="1"/>
</dbReference>
<keyword evidence="2" id="KW-0378">Hydrolase</keyword>
<reference evidence="3" key="1">
    <citation type="journal article" date="2019" name="Int. J. Syst. Evol. Microbiol.">
        <title>The Global Catalogue of Microorganisms (GCM) 10K type strain sequencing project: providing services to taxonomists for standard genome sequencing and annotation.</title>
        <authorList>
            <consortium name="The Broad Institute Genomics Platform"/>
            <consortium name="The Broad Institute Genome Sequencing Center for Infectious Disease"/>
            <person name="Wu L."/>
            <person name="Ma J."/>
        </authorList>
    </citation>
    <scope>NUCLEOTIDE SEQUENCE [LARGE SCALE GENOMIC DNA]</scope>
    <source>
        <strain evidence="3">CGMCC 4.7246</strain>
    </source>
</reference>
<feature type="compositionally biased region" description="Basic and acidic residues" evidence="1">
    <location>
        <begin position="75"/>
        <end position="93"/>
    </location>
</feature>
<dbReference type="Gene3D" id="3.40.50.880">
    <property type="match status" value="1"/>
</dbReference>
<feature type="region of interest" description="Disordered" evidence="1">
    <location>
        <begin position="74"/>
        <end position="93"/>
    </location>
</feature>
<gene>
    <name evidence="2" type="ORF">ACFP3R_05695</name>
</gene>
<dbReference type="GO" id="GO:0016787">
    <property type="term" value="F:hydrolase activity"/>
    <property type="evidence" value="ECO:0007669"/>
    <property type="project" value="UniProtKB-KW"/>
</dbReference>
<organism evidence="2 3">
    <name type="scientific">Saccharothrix lopnurensis</name>
    <dbReference type="NCBI Taxonomy" id="1670621"/>
    <lineage>
        <taxon>Bacteria</taxon>
        <taxon>Bacillati</taxon>
        <taxon>Actinomycetota</taxon>
        <taxon>Actinomycetes</taxon>
        <taxon>Pseudonocardiales</taxon>
        <taxon>Pseudonocardiaceae</taxon>
        <taxon>Saccharothrix</taxon>
    </lineage>
</organism>
<dbReference type="PANTHER" id="PTHR43235">
    <property type="entry name" value="GLUTAMINE AMIDOTRANSFERASE PB2B2.05-RELATED"/>
    <property type="match status" value="1"/>
</dbReference>
<feature type="region of interest" description="Disordered" evidence="1">
    <location>
        <begin position="249"/>
        <end position="273"/>
    </location>
</feature>
<feature type="compositionally biased region" description="Basic and acidic residues" evidence="1">
    <location>
        <begin position="249"/>
        <end position="267"/>
    </location>
</feature>
<dbReference type="CDD" id="cd01745">
    <property type="entry name" value="GATase1_2"/>
    <property type="match status" value="1"/>
</dbReference>
<dbReference type="RefSeq" id="WP_380633526.1">
    <property type="nucleotide sequence ID" value="NZ_JBHSQO010000004.1"/>
</dbReference>
<accession>A0ABW1NZH6</accession>
<keyword evidence="3" id="KW-1185">Reference proteome</keyword>
<evidence type="ECO:0000256" key="1">
    <source>
        <dbReference type="SAM" id="MobiDB-lite"/>
    </source>
</evidence>
<dbReference type="PANTHER" id="PTHR43235:SF1">
    <property type="entry name" value="GLUTAMINE AMIDOTRANSFERASE PB2B2.05-RELATED"/>
    <property type="match status" value="1"/>
</dbReference>
<evidence type="ECO:0000313" key="3">
    <source>
        <dbReference type="Proteomes" id="UP001596220"/>
    </source>
</evidence>
<dbReference type="Proteomes" id="UP001596220">
    <property type="component" value="Unassembled WGS sequence"/>
</dbReference>
<dbReference type="SUPFAM" id="SSF52317">
    <property type="entry name" value="Class I glutamine amidotransferase-like"/>
    <property type="match status" value="1"/>
</dbReference>
<dbReference type="EMBL" id="JBHSQO010000004">
    <property type="protein sequence ID" value="MFC6088759.1"/>
    <property type="molecule type" value="Genomic_DNA"/>
</dbReference>
<protein>
    <submittedName>
        <fullName evidence="2">Gamma-glutamyl-gamma-aminobutyrate hydrolase family protein</fullName>
    </submittedName>
</protein>
<dbReference type="PROSITE" id="PS51273">
    <property type="entry name" value="GATASE_TYPE_1"/>
    <property type="match status" value="1"/>
</dbReference>